<feature type="transmembrane region" description="Helical" evidence="1">
    <location>
        <begin position="58"/>
        <end position="77"/>
    </location>
</feature>
<accession>A0ABU0FE03</accession>
<reference evidence="2 3" key="1">
    <citation type="submission" date="2023-07" db="EMBL/GenBank/DDBJ databases">
        <title>Genomic Encyclopedia of Type Strains, Phase IV (KMG-IV): sequencing the most valuable type-strain genomes for metagenomic binning, comparative biology and taxonomic classification.</title>
        <authorList>
            <person name="Goeker M."/>
        </authorList>
    </citation>
    <scope>NUCLEOTIDE SEQUENCE [LARGE SCALE GENOMIC DNA]</scope>
    <source>
        <strain evidence="2 3">DSM 5896</strain>
    </source>
</reference>
<feature type="transmembrane region" description="Helical" evidence="1">
    <location>
        <begin position="156"/>
        <end position="175"/>
    </location>
</feature>
<dbReference type="Pfam" id="PF06532">
    <property type="entry name" value="NrsF"/>
    <property type="match status" value="1"/>
</dbReference>
<feature type="transmembrane region" description="Helical" evidence="1">
    <location>
        <begin position="187"/>
        <end position="205"/>
    </location>
</feature>
<evidence type="ECO:0008006" key="4">
    <source>
        <dbReference type="Google" id="ProtNLM"/>
    </source>
</evidence>
<feature type="transmembrane region" description="Helical" evidence="1">
    <location>
        <begin position="89"/>
        <end position="112"/>
    </location>
</feature>
<dbReference type="RefSeq" id="WP_307427105.1">
    <property type="nucleotide sequence ID" value="NZ_JAUSVK010000001.1"/>
</dbReference>
<dbReference type="Proteomes" id="UP001237448">
    <property type="component" value="Unassembled WGS sequence"/>
</dbReference>
<dbReference type="InterPro" id="IPR009495">
    <property type="entry name" value="NrsF"/>
</dbReference>
<keyword evidence="1" id="KW-0812">Transmembrane</keyword>
<keyword evidence="3" id="KW-1185">Reference proteome</keyword>
<evidence type="ECO:0000256" key="1">
    <source>
        <dbReference type="SAM" id="Phobius"/>
    </source>
</evidence>
<gene>
    <name evidence="2" type="ORF">J3R73_002543</name>
</gene>
<keyword evidence="1" id="KW-1133">Transmembrane helix</keyword>
<feature type="transmembrane region" description="Helical" evidence="1">
    <location>
        <begin position="124"/>
        <end position="147"/>
    </location>
</feature>
<sequence>MKTDDLIKALAEDTTVRWRFGSILAGATVVGALVAAAIFFAGIGFRPDIAHAVETARFLFKFVVTLALAIAAIGLVARIGRPGVPAGRWGPALAVAPVLLGVAVIAELAVMPPSTWEARWIGTNAPYCLSLIPLMAAGPLACMLFVLRQGAPQRPGLSGAVAGLAASGIAATLYASHCPDDSPLFVATWYPIATGIVVLAGYLLGRRLLRW</sequence>
<evidence type="ECO:0000313" key="3">
    <source>
        <dbReference type="Proteomes" id="UP001237448"/>
    </source>
</evidence>
<protein>
    <recommendedName>
        <fullName evidence="4">DUF1109 family protein</fullName>
    </recommendedName>
</protein>
<keyword evidence="1" id="KW-0472">Membrane</keyword>
<feature type="transmembrane region" description="Helical" evidence="1">
    <location>
        <begin position="20"/>
        <end position="46"/>
    </location>
</feature>
<comment type="caution">
    <text evidence="2">The sequence shown here is derived from an EMBL/GenBank/DDBJ whole genome shotgun (WGS) entry which is preliminary data.</text>
</comment>
<organism evidence="2 3">
    <name type="scientific">Labrys monachus</name>
    <dbReference type="NCBI Taxonomy" id="217067"/>
    <lineage>
        <taxon>Bacteria</taxon>
        <taxon>Pseudomonadati</taxon>
        <taxon>Pseudomonadota</taxon>
        <taxon>Alphaproteobacteria</taxon>
        <taxon>Hyphomicrobiales</taxon>
        <taxon>Xanthobacteraceae</taxon>
        <taxon>Labrys</taxon>
    </lineage>
</organism>
<proteinExistence type="predicted"/>
<dbReference type="EMBL" id="JAUSVK010000001">
    <property type="protein sequence ID" value="MDQ0392751.1"/>
    <property type="molecule type" value="Genomic_DNA"/>
</dbReference>
<name>A0ABU0FE03_9HYPH</name>
<evidence type="ECO:0000313" key="2">
    <source>
        <dbReference type="EMBL" id="MDQ0392751.1"/>
    </source>
</evidence>